<dbReference type="PANTHER" id="PTHR30055">
    <property type="entry name" value="HTH-TYPE TRANSCRIPTIONAL REGULATOR RUTR"/>
    <property type="match status" value="1"/>
</dbReference>
<dbReference type="GO" id="GO:0000976">
    <property type="term" value="F:transcription cis-regulatory region binding"/>
    <property type="evidence" value="ECO:0007669"/>
    <property type="project" value="TreeGrafter"/>
</dbReference>
<accession>A0A1J7CCC5</accession>
<dbReference type="SUPFAM" id="SSF46689">
    <property type="entry name" value="Homeodomain-like"/>
    <property type="match status" value="1"/>
</dbReference>
<evidence type="ECO:0000256" key="2">
    <source>
        <dbReference type="PROSITE-ProRule" id="PRU00335"/>
    </source>
</evidence>
<dbReference type="InterPro" id="IPR001647">
    <property type="entry name" value="HTH_TetR"/>
</dbReference>
<dbReference type="GO" id="GO:0003700">
    <property type="term" value="F:DNA-binding transcription factor activity"/>
    <property type="evidence" value="ECO:0007669"/>
    <property type="project" value="TreeGrafter"/>
</dbReference>
<comment type="caution">
    <text evidence="4">The sequence shown here is derived from an EMBL/GenBank/DDBJ whole genome shotgun (WGS) entry which is preliminary data.</text>
</comment>
<dbReference type="STRING" id="1428644.BIV57_01470"/>
<evidence type="ECO:0000313" key="4">
    <source>
        <dbReference type="EMBL" id="OIV39184.1"/>
    </source>
</evidence>
<evidence type="ECO:0000256" key="1">
    <source>
        <dbReference type="ARBA" id="ARBA00023125"/>
    </source>
</evidence>
<dbReference type="PRINTS" id="PR00455">
    <property type="entry name" value="HTHTETR"/>
</dbReference>
<name>A0A1J7CCC5_9ACTN</name>
<sequence length="185" mass="20251">MVRKSADERRAEVVRAAVTAFARGGYAGTSTAQIADAVGVSQPYLFRLYKNKKQLFLAAELHCHTRVRDVLAQAAEGRTGEAAVKAMGLAYVELLQSDSALLRFLIQAYAACDDEEIRTAVTDNWTRMWQFVAAMAGAASLEEVRPMIQQGLAITVIAAMNPPEGHPLWLCVDEIRTRLNALEGN</sequence>
<dbReference type="InterPro" id="IPR009057">
    <property type="entry name" value="Homeodomain-like_sf"/>
</dbReference>
<keyword evidence="1 2" id="KW-0238">DNA-binding</keyword>
<proteinExistence type="predicted"/>
<dbReference type="OrthoDB" id="3691941at2"/>
<dbReference type="PANTHER" id="PTHR30055:SF146">
    <property type="entry name" value="HTH-TYPE TRANSCRIPTIONAL DUAL REGULATOR CECR"/>
    <property type="match status" value="1"/>
</dbReference>
<feature type="DNA-binding region" description="H-T-H motif" evidence="2">
    <location>
        <begin position="30"/>
        <end position="49"/>
    </location>
</feature>
<evidence type="ECO:0000259" key="3">
    <source>
        <dbReference type="PROSITE" id="PS50977"/>
    </source>
</evidence>
<dbReference type="Pfam" id="PF00440">
    <property type="entry name" value="TetR_N"/>
    <property type="match status" value="1"/>
</dbReference>
<reference evidence="4 5" key="1">
    <citation type="submission" date="2016-10" db="EMBL/GenBank/DDBJ databases">
        <title>Genome sequence of Streptomyces gilvigriseus MUSC 26.</title>
        <authorList>
            <person name="Lee L.-H."/>
            <person name="Ser H.-L."/>
        </authorList>
    </citation>
    <scope>NUCLEOTIDE SEQUENCE [LARGE SCALE GENOMIC DNA]</scope>
    <source>
        <strain evidence="4 5">MUSC 26</strain>
    </source>
</reference>
<dbReference type="Gene3D" id="1.10.357.10">
    <property type="entry name" value="Tetracycline Repressor, domain 2"/>
    <property type="match status" value="1"/>
</dbReference>
<dbReference type="Proteomes" id="UP000243342">
    <property type="component" value="Unassembled WGS sequence"/>
</dbReference>
<organism evidence="4 5">
    <name type="scientific">Mangrovactinospora gilvigrisea</name>
    <dbReference type="NCBI Taxonomy" id="1428644"/>
    <lineage>
        <taxon>Bacteria</taxon>
        <taxon>Bacillati</taxon>
        <taxon>Actinomycetota</taxon>
        <taxon>Actinomycetes</taxon>
        <taxon>Kitasatosporales</taxon>
        <taxon>Streptomycetaceae</taxon>
        <taxon>Mangrovactinospora</taxon>
    </lineage>
</organism>
<keyword evidence="5" id="KW-1185">Reference proteome</keyword>
<feature type="domain" description="HTH tetR-type" evidence="3">
    <location>
        <begin position="7"/>
        <end position="67"/>
    </location>
</feature>
<dbReference type="PROSITE" id="PS50977">
    <property type="entry name" value="HTH_TETR_2"/>
    <property type="match status" value="1"/>
</dbReference>
<evidence type="ECO:0000313" key="5">
    <source>
        <dbReference type="Proteomes" id="UP000243342"/>
    </source>
</evidence>
<dbReference type="EMBL" id="MLCF01000004">
    <property type="protein sequence ID" value="OIV39184.1"/>
    <property type="molecule type" value="Genomic_DNA"/>
</dbReference>
<dbReference type="AlphaFoldDB" id="A0A1J7CCC5"/>
<dbReference type="InterPro" id="IPR050109">
    <property type="entry name" value="HTH-type_TetR-like_transc_reg"/>
</dbReference>
<gene>
    <name evidence="4" type="ORF">BIV57_01470</name>
</gene>
<protein>
    <recommendedName>
        <fullName evidence="3">HTH tetR-type domain-containing protein</fullName>
    </recommendedName>
</protein>